<keyword evidence="2" id="KW-1185">Reference proteome</keyword>
<sequence length="174" mass="19259">MLIPQIPSLLLLREKKFTTVGLLPPTRHWRRQASPIGVKIPHGCLPVVSLGPCLSPQCGLIILFETIYLIIAIGKLLPQQLANQTRAPPRMRIPSSFAASSAYGVLKHKSRFQLLFPLPRAGSYGVTHPSALETPLPVRLACVKHAASVHPEPDRTLHEIHSCITYSFLVRRQS</sequence>
<dbReference type="KEGG" id="qsa:O6P43_035568"/>
<dbReference type="Proteomes" id="UP001163823">
    <property type="component" value="Unassembled WGS sequence"/>
</dbReference>
<keyword evidence="1" id="KW-0689">Ribosomal protein</keyword>
<protein>
    <submittedName>
        <fullName evidence="1">30S ribosomal protein S12-B, chloroplastic</fullName>
    </submittedName>
</protein>
<gene>
    <name evidence="1" type="ORF">O6P43_035568</name>
</gene>
<name>A0AAD7KMG9_QUISA</name>
<dbReference type="GO" id="GO:0005840">
    <property type="term" value="C:ribosome"/>
    <property type="evidence" value="ECO:0007669"/>
    <property type="project" value="UniProtKB-KW"/>
</dbReference>
<proteinExistence type="predicted"/>
<keyword evidence="1" id="KW-0687">Ribonucleoprotein</keyword>
<accession>A0AAD7KMG9</accession>
<reference evidence="1" key="1">
    <citation type="journal article" date="2023" name="Science">
        <title>Elucidation of the pathway for biosynthesis of saponin adjuvants from the soapbark tree.</title>
        <authorList>
            <person name="Reed J."/>
            <person name="Orme A."/>
            <person name="El-Demerdash A."/>
            <person name="Owen C."/>
            <person name="Martin L.B.B."/>
            <person name="Misra R.C."/>
            <person name="Kikuchi S."/>
            <person name="Rejzek M."/>
            <person name="Martin A.C."/>
            <person name="Harkess A."/>
            <person name="Leebens-Mack J."/>
            <person name="Louveau T."/>
            <person name="Stephenson M.J."/>
            <person name="Osbourn A."/>
        </authorList>
    </citation>
    <scope>NUCLEOTIDE SEQUENCE</scope>
    <source>
        <strain evidence="1">S10</strain>
    </source>
</reference>
<comment type="caution">
    <text evidence="1">The sequence shown here is derived from an EMBL/GenBank/DDBJ whole genome shotgun (WGS) entry which is preliminary data.</text>
</comment>
<evidence type="ECO:0000313" key="2">
    <source>
        <dbReference type="Proteomes" id="UP001163823"/>
    </source>
</evidence>
<dbReference type="EMBL" id="JARAOO010000302">
    <property type="protein sequence ID" value="KAJ7941380.1"/>
    <property type="molecule type" value="Genomic_DNA"/>
</dbReference>
<dbReference type="AlphaFoldDB" id="A0AAD7KMG9"/>
<evidence type="ECO:0000313" key="1">
    <source>
        <dbReference type="EMBL" id="KAJ7941380.1"/>
    </source>
</evidence>
<organism evidence="1 2">
    <name type="scientific">Quillaja saponaria</name>
    <name type="common">Soap bark tree</name>
    <dbReference type="NCBI Taxonomy" id="32244"/>
    <lineage>
        <taxon>Eukaryota</taxon>
        <taxon>Viridiplantae</taxon>
        <taxon>Streptophyta</taxon>
        <taxon>Embryophyta</taxon>
        <taxon>Tracheophyta</taxon>
        <taxon>Spermatophyta</taxon>
        <taxon>Magnoliopsida</taxon>
        <taxon>eudicotyledons</taxon>
        <taxon>Gunneridae</taxon>
        <taxon>Pentapetalae</taxon>
        <taxon>rosids</taxon>
        <taxon>fabids</taxon>
        <taxon>Fabales</taxon>
        <taxon>Quillajaceae</taxon>
        <taxon>Quillaja</taxon>
    </lineage>
</organism>